<evidence type="ECO:0000259" key="1">
    <source>
        <dbReference type="Pfam" id="PF20150"/>
    </source>
</evidence>
<evidence type="ECO:0000313" key="3">
    <source>
        <dbReference type="Proteomes" id="UP000248817"/>
    </source>
</evidence>
<reference evidence="2 3" key="1">
    <citation type="submission" date="2018-02" db="EMBL/GenBank/DDBJ databases">
        <title>The genomes of Aspergillus section Nigri reveals drivers in fungal speciation.</title>
        <authorList>
            <consortium name="DOE Joint Genome Institute"/>
            <person name="Vesth T.C."/>
            <person name="Nybo J."/>
            <person name="Theobald S."/>
            <person name="Brandl J."/>
            <person name="Frisvad J.C."/>
            <person name="Nielsen K.F."/>
            <person name="Lyhne E.K."/>
            <person name="Kogle M.E."/>
            <person name="Kuo A."/>
            <person name="Riley R."/>
            <person name="Clum A."/>
            <person name="Nolan M."/>
            <person name="Lipzen A."/>
            <person name="Salamov A."/>
            <person name="Henrissat B."/>
            <person name="Wiebenga A."/>
            <person name="De vries R.P."/>
            <person name="Grigoriev I.V."/>
            <person name="Mortensen U.H."/>
            <person name="Andersen M.R."/>
            <person name="Baker S.E."/>
        </authorList>
    </citation>
    <scope>NUCLEOTIDE SEQUENCE [LARGE SCALE GENOMIC DNA]</scope>
    <source>
        <strain evidence="2 3">CBS 114.80</strain>
    </source>
</reference>
<dbReference type="AlphaFoldDB" id="A0A2V5ILP6"/>
<protein>
    <recommendedName>
        <fullName evidence="1">2EXR domain-containing protein</fullName>
    </recommendedName>
</protein>
<proteinExistence type="predicted"/>
<accession>A0A2V5ILP6</accession>
<dbReference type="Proteomes" id="UP000248817">
    <property type="component" value="Unassembled WGS sequence"/>
</dbReference>
<evidence type="ECO:0000313" key="2">
    <source>
        <dbReference type="EMBL" id="PYI36272.1"/>
    </source>
</evidence>
<feature type="domain" description="2EXR" evidence="1">
    <location>
        <begin position="11"/>
        <end position="99"/>
    </location>
</feature>
<organism evidence="2 3">
    <name type="scientific">Aspergillus indologenus CBS 114.80</name>
    <dbReference type="NCBI Taxonomy" id="1450541"/>
    <lineage>
        <taxon>Eukaryota</taxon>
        <taxon>Fungi</taxon>
        <taxon>Dikarya</taxon>
        <taxon>Ascomycota</taxon>
        <taxon>Pezizomycotina</taxon>
        <taxon>Eurotiomycetes</taxon>
        <taxon>Eurotiomycetidae</taxon>
        <taxon>Eurotiales</taxon>
        <taxon>Aspergillaceae</taxon>
        <taxon>Aspergillus</taxon>
        <taxon>Aspergillus subgen. Circumdati</taxon>
    </lineage>
</organism>
<dbReference type="Pfam" id="PF20150">
    <property type="entry name" value="2EXR"/>
    <property type="match status" value="1"/>
</dbReference>
<dbReference type="InterPro" id="IPR045518">
    <property type="entry name" value="2EXR"/>
</dbReference>
<keyword evidence="3" id="KW-1185">Reference proteome</keyword>
<name>A0A2V5ILP6_9EURO</name>
<dbReference type="EMBL" id="KZ825465">
    <property type="protein sequence ID" value="PYI36272.1"/>
    <property type="molecule type" value="Genomic_DNA"/>
</dbReference>
<sequence length="264" mass="30944">MESHKRKYPTFRRFPWLPVELRLEIWKYALPIVTEKATLYPWVEKTEWKRGKKSRYCWIKPTLYYPVAPRTHQIAMPLLYVNHESHSVALDWLNKHRPLRKRYNHKGTVLLTRPFFAEDDTLYLGLDPAAPDYEDHLRSRPDFKQLAVSEDFFLADPSRLCHLVRCLTRCRSFSIVIGNGPAPYSSNLPKKEKMVERWEIDGLRETMLEWEASYGGTLPWNPNGIISAALYTLVILTYPHLSRVVAESSSPRTFTIDAVRAVKR</sequence>
<gene>
    <name evidence="2" type="ORF">BP00DRAFT_491813</name>
</gene>